<dbReference type="Proteomes" id="UP001500967">
    <property type="component" value="Unassembled WGS sequence"/>
</dbReference>
<evidence type="ECO:0000313" key="3">
    <source>
        <dbReference type="Proteomes" id="UP001500967"/>
    </source>
</evidence>
<evidence type="ECO:0000256" key="1">
    <source>
        <dbReference type="SAM" id="Phobius"/>
    </source>
</evidence>
<dbReference type="RefSeq" id="WP_344650421.1">
    <property type="nucleotide sequence ID" value="NZ_BAAAGX010000016.1"/>
</dbReference>
<protein>
    <submittedName>
        <fullName evidence="2">Uncharacterized protein</fullName>
    </submittedName>
</protein>
<sequence>MTTTRDVHQETVTLLADAVTDITKRAVEPTLAPFGSELRETIAALDVRLRTLDELLGDDRIDRQRLTRQVGELVRTTEAGTDAIRHRVDEATGTIDRLREQATANAATIERLRRFGVGLSVALLVCLAALAVLLLTTGR</sequence>
<reference evidence="2 3" key="1">
    <citation type="journal article" date="2019" name="Int. J. Syst. Evol. Microbiol.">
        <title>The Global Catalogue of Microorganisms (GCM) 10K type strain sequencing project: providing services to taxonomists for standard genome sequencing and annotation.</title>
        <authorList>
            <consortium name="The Broad Institute Genomics Platform"/>
            <consortium name="The Broad Institute Genome Sequencing Center for Infectious Disease"/>
            <person name="Wu L."/>
            <person name="Ma J."/>
        </authorList>
    </citation>
    <scope>NUCLEOTIDE SEQUENCE [LARGE SCALE GENOMIC DNA]</scope>
    <source>
        <strain evidence="2 3">JCM 10425</strain>
    </source>
</reference>
<organism evidence="2 3">
    <name type="scientific">Cryptosporangium japonicum</name>
    <dbReference type="NCBI Taxonomy" id="80872"/>
    <lineage>
        <taxon>Bacteria</taxon>
        <taxon>Bacillati</taxon>
        <taxon>Actinomycetota</taxon>
        <taxon>Actinomycetes</taxon>
        <taxon>Cryptosporangiales</taxon>
        <taxon>Cryptosporangiaceae</taxon>
        <taxon>Cryptosporangium</taxon>
    </lineage>
</organism>
<feature type="transmembrane region" description="Helical" evidence="1">
    <location>
        <begin position="115"/>
        <end position="136"/>
    </location>
</feature>
<proteinExistence type="predicted"/>
<comment type="caution">
    <text evidence="2">The sequence shown here is derived from an EMBL/GenBank/DDBJ whole genome shotgun (WGS) entry which is preliminary data.</text>
</comment>
<dbReference type="EMBL" id="BAAAGX010000016">
    <property type="protein sequence ID" value="GAA0251244.1"/>
    <property type="molecule type" value="Genomic_DNA"/>
</dbReference>
<name>A0ABN0UIK3_9ACTN</name>
<keyword evidence="1" id="KW-1133">Transmembrane helix</keyword>
<keyword evidence="1" id="KW-0472">Membrane</keyword>
<gene>
    <name evidence="2" type="ORF">GCM10009539_40470</name>
</gene>
<accession>A0ABN0UIK3</accession>
<keyword evidence="3" id="KW-1185">Reference proteome</keyword>
<evidence type="ECO:0000313" key="2">
    <source>
        <dbReference type="EMBL" id="GAA0251244.1"/>
    </source>
</evidence>
<keyword evidence="1" id="KW-0812">Transmembrane</keyword>